<dbReference type="CDD" id="cd06578">
    <property type="entry name" value="HemD"/>
    <property type="match status" value="1"/>
</dbReference>
<comment type="caution">
    <text evidence="11">The sequence shown here is derived from an EMBL/GenBank/DDBJ whole genome shotgun (WGS) entry which is preliminary data.</text>
</comment>
<dbReference type="Proteomes" id="UP001152173">
    <property type="component" value="Unassembled WGS sequence"/>
</dbReference>
<dbReference type="PANTHER" id="PTHR38042">
    <property type="entry name" value="UROPORPHYRINOGEN-III SYNTHASE, CHLOROPLASTIC"/>
    <property type="match status" value="1"/>
</dbReference>
<sequence length="254" mass="28216">MSKKGDLQGRTIVFTGQPKSEEALLEVKRLGGDSVVFPLIRTQEVTLQDELFINKLHTYEWLIFTSQNAVVAFEQKLARHGIRIDTLLNKIAAVGSKTSRALERIGFQVTFMPTMFSADAFVQQFPLVAGHSDSCLFLRGSLAKATIKEGLSQNVDEWTVYETLPDLTNAKSLSEYLNVHPNVIVAFASPSSVEVFAREIAPKTDWNELTIAAIGHITASALKKQGAPVHIMPTTYTWLAVVQEIANWKDEKLK</sequence>
<accession>A0A9X3LF81</accession>
<dbReference type="EMBL" id="JAMKBJ010000002">
    <property type="protein sequence ID" value="MCZ8536194.1"/>
    <property type="molecule type" value="Genomic_DNA"/>
</dbReference>
<keyword evidence="4 9" id="KW-0456">Lyase</keyword>
<dbReference type="InterPro" id="IPR039793">
    <property type="entry name" value="UROS/Hem4"/>
</dbReference>
<evidence type="ECO:0000256" key="3">
    <source>
        <dbReference type="ARBA" id="ARBA00013109"/>
    </source>
</evidence>
<dbReference type="InterPro" id="IPR036108">
    <property type="entry name" value="4pyrrol_syn_uPrphyn_synt_sf"/>
</dbReference>
<evidence type="ECO:0000259" key="10">
    <source>
        <dbReference type="Pfam" id="PF02602"/>
    </source>
</evidence>
<protein>
    <recommendedName>
        <fullName evidence="7 9">Uroporphyrinogen-III synthase</fullName>
        <ecNumber evidence="3 9">4.2.1.75</ecNumber>
    </recommendedName>
</protein>
<evidence type="ECO:0000256" key="1">
    <source>
        <dbReference type="ARBA" id="ARBA00004772"/>
    </source>
</evidence>
<evidence type="ECO:0000256" key="4">
    <source>
        <dbReference type="ARBA" id="ARBA00023239"/>
    </source>
</evidence>
<evidence type="ECO:0000256" key="2">
    <source>
        <dbReference type="ARBA" id="ARBA00008133"/>
    </source>
</evidence>
<comment type="similarity">
    <text evidence="2 9">Belongs to the uroporphyrinogen-III synthase family.</text>
</comment>
<comment type="function">
    <text evidence="6 9">Catalyzes cyclization of the linear tetrapyrrole, hydroxymethylbilane, to the macrocyclic uroporphyrinogen III.</text>
</comment>
<dbReference type="InterPro" id="IPR003754">
    <property type="entry name" value="4pyrrol_synth_uPrphyn_synth"/>
</dbReference>
<keyword evidence="5 9" id="KW-0627">Porphyrin biosynthesis</keyword>
<name>A0A9X3LF81_9BACL</name>
<evidence type="ECO:0000256" key="8">
    <source>
        <dbReference type="ARBA" id="ARBA00048617"/>
    </source>
</evidence>
<evidence type="ECO:0000256" key="5">
    <source>
        <dbReference type="ARBA" id="ARBA00023244"/>
    </source>
</evidence>
<dbReference type="EC" id="4.2.1.75" evidence="3 9"/>
<comment type="pathway">
    <text evidence="1 9">Porphyrin-containing compound metabolism; protoporphyrin-IX biosynthesis; coproporphyrinogen-III from 5-aminolevulinate: step 3/4.</text>
</comment>
<evidence type="ECO:0000313" key="11">
    <source>
        <dbReference type="EMBL" id="MCZ8536194.1"/>
    </source>
</evidence>
<dbReference type="AlphaFoldDB" id="A0A9X3LF81"/>
<evidence type="ECO:0000256" key="7">
    <source>
        <dbReference type="ARBA" id="ARBA00040167"/>
    </source>
</evidence>
<dbReference type="Gene3D" id="3.40.50.10090">
    <property type="match status" value="2"/>
</dbReference>
<gene>
    <name evidence="11" type="ORF">M9R32_03165</name>
</gene>
<dbReference type="PANTHER" id="PTHR38042:SF1">
    <property type="entry name" value="UROPORPHYRINOGEN-III SYNTHASE, CHLOROPLASTIC"/>
    <property type="match status" value="1"/>
</dbReference>
<dbReference type="Pfam" id="PF02602">
    <property type="entry name" value="HEM4"/>
    <property type="match status" value="1"/>
</dbReference>
<dbReference type="SUPFAM" id="SSF69618">
    <property type="entry name" value="HemD-like"/>
    <property type="match status" value="1"/>
</dbReference>
<proteinExistence type="inferred from homology"/>
<dbReference type="GO" id="GO:0006780">
    <property type="term" value="P:uroporphyrinogen III biosynthetic process"/>
    <property type="evidence" value="ECO:0007669"/>
    <property type="project" value="UniProtKB-UniRule"/>
</dbReference>
<evidence type="ECO:0000313" key="12">
    <source>
        <dbReference type="Proteomes" id="UP001152173"/>
    </source>
</evidence>
<keyword evidence="12" id="KW-1185">Reference proteome</keyword>
<evidence type="ECO:0000256" key="6">
    <source>
        <dbReference type="ARBA" id="ARBA00037589"/>
    </source>
</evidence>
<reference evidence="11" key="1">
    <citation type="submission" date="2022-05" db="EMBL/GenBank/DDBJ databases">
        <authorList>
            <person name="Colautti A."/>
            <person name="Iacumin L."/>
        </authorList>
    </citation>
    <scope>NUCLEOTIDE SEQUENCE</scope>
    <source>
        <strain evidence="11">SK 55</strain>
    </source>
</reference>
<dbReference type="GO" id="GO:0004852">
    <property type="term" value="F:uroporphyrinogen-III synthase activity"/>
    <property type="evidence" value="ECO:0007669"/>
    <property type="project" value="UniProtKB-UniRule"/>
</dbReference>
<organism evidence="11 12">
    <name type="scientific">Paenisporosarcina quisquiliarum</name>
    <dbReference type="NCBI Taxonomy" id="365346"/>
    <lineage>
        <taxon>Bacteria</taxon>
        <taxon>Bacillati</taxon>
        <taxon>Bacillota</taxon>
        <taxon>Bacilli</taxon>
        <taxon>Bacillales</taxon>
        <taxon>Caryophanaceae</taxon>
        <taxon>Paenisporosarcina</taxon>
    </lineage>
</organism>
<feature type="domain" description="Tetrapyrrole biosynthesis uroporphyrinogen III synthase" evidence="10">
    <location>
        <begin position="27"/>
        <end position="238"/>
    </location>
</feature>
<comment type="catalytic activity">
    <reaction evidence="8 9">
        <text>hydroxymethylbilane = uroporphyrinogen III + H2O</text>
        <dbReference type="Rhea" id="RHEA:18965"/>
        <dbReference type="ChEBI" id="CHEBI:15377"/>
        <dbReference type="ChEBI" id="CHEBI:57308"/>
        <dbReference type="ChEBI" id="CHEBI:57845"/>
        <dbReference type="EC" id="4.2.1.75"/>
    </reaction>
</comment>
<dbReference type="GO" id="GO:0006782">
    <property type="term" value="P:protoporphyrinogen IX biosynthetic process"/>
    <property type="evidence" value="ECO:0007669"/>
    <property type="project" value="UniProtKB-UniRule"/>
</dbReference>
<dbReference type="RefSeq" id="WP_269925300.1">
    <property type="nucleotide sequence ID" value="NZ_JAMKBJ010000002.1"/>
</dbReference>
<evidence type="ECO:0000256" key="9">
    <source>
        <dbReference type="RuleBase" id="RU366031"/>
    </source>
</evidence>